<protein>
    <submittedName>
        <fullName evidence="10">HAMP domain-containing protein</fullName>
    </submittedName>
</protein>
<feature type="transmembrane region" description="Helical" evidence="6">
    <location>
        <begin position="12"/>
        <end position="32"/>
    </location>
</feature>
<dbReference type="GO" id="GO:0005886">
    <property type="term" value="C:plasma membrane"/>
    <property type="evidence" value="ECO:0007669"/>
    <property type="project" value="UniProtKB-SubCell"/>
</dbReference>
<dbReference type="OrthoDB" id="8482111at2"/>
<evidence type="ECO:0000259" key="8">
    <source>
        <dbReference type="PROSITE" id="PS50192"/>
    </source>
</evidence>
<dbReference type="PANTHER" id="PTHR32089">
    <property type="entry name" value="METHYL-ACCEPTING CHEMOTAXIS PROTEIN MCPB"/>
    <property type="match status" value="1"/>
</dbReference>
<feature type="domain" description="Methyl-accepting transducer" evidence="7">
    <location>
        <begin position="288"/>
        <end position="510"/>
    </location>
</feature>
<feature type="transmembrane region" description="Helical" evidence="6">
    <location>
        <begin position="174"/>
        <end position="192"/>
    </location>
</feature>
<dbReference type="SUPFAM" id="SSF141371">
    <property type="entry name" value="PilZ domain-like"/>
    <property type="match status" value="1"/>
</dbReference>
<feature type="domain" description="HAMP" evidence="9">
    <location>
        <begin position="194"/>
        <end position="247"/>
    </location>
</feature>
<evidence type="ECO:0000256" key="3">
    <source>
        <dbReference type="ARBA" id="ARBA00023224"/>
    </source>
</evidence>
<evidence type="ECO:0000256" key="1">
    <source>
        <dbReference type="ARBA" id="ARBA00004429"/>
    </source>
</evidence>
<dbReference type="GO" id="GO:0006935">
    <property type="term" value="P:chemotaxis"/>
    <property type="evidence" value="ECO:0007669"/>
    <property type="project" value="InterPro"/>
</dbReference>
<dbReference type="SMART" id="SM00304">
    <property type="entry name" value="HAMP"/>
    <property type="match status" value="1"/>
</dbReference>
<comment type="caution">
    <text evidence="10">The sequence shown here is derived from an EMBL/GenBank/DDBJ whole genome shotgun (WGS) entry which is preliminary data.</text>
</comment>
<name>A0A545TT46_9PROT</name>
<dbReference type="EMBL" id="VHSH01000003">
    <property type="protein sequence ID" value="TQV80386.1"/>
    <property type="molecule type" value="Genomic_DNA"/>
</dbReference>
<dbReference type="PROSITE" id="PS50111">
    <property type="entry name" value="CHEMOTAXIS_TRANSDUC_2"/>
    <property type="match status" value="1"/>
</dbReference>
<keyword evidence="6" id="KW-0472">Membrane</keyword>
<dbReference type="Pfam" id="PF07238">
    <property type="entry name" value="PilZ"/>
    <property type="match status" value="1"/>
</dbReference>
<dbReference type="PANTHER" id="PTHR32089:SF112">
    <property type="entry name" value="LYSOZYME-LIKE PROTEIN-RELATED"/>
    <property type="match status" value="1"/>
</dbReference>
<evidence type="ECO:0000259" key="9">
    <source>
        <dbReference type="PROSITE" id="PS50885"/>
    </source>
</evidence>
<evidence type="ECO:0000313" key="11">
    <source>
        <dbReference type="Proteomes" id="UP000315252"/>
    </source>
</evidence>
<dbReference type="GO" id="GO:0007165">
    <property type="term" value="P:signal transduction"/>
    <property type="evidence" value="ECO:0007669"/>
    <property type="project" value="UniProtKB-KW"/>
</dbReference>
<dbReference type="Gene3D" id="1.10.287.950">
    <property type="entry name" value="Methyl-accepting chemotaxis protein"/>
    <property type="match status" value="1"/>
</dbReference>
<comment type="subcellular location">
    <subcellularLocation>
        <location evidence="1">Cell inner membrane</location>
        <topology evidence="1">Multi-pass membrane protein</topology>
    </subcellularLocation>
</comment>
<keyword evidence="2" id="KW-0997">Cell inner membrane</keyword>
<sequence length="645" mass="69338">MYQNSLSMRIASKIILLLIGGMAVLLFVQTYLSQSFFSGELARFYEKETLLLASQMDGGIKWKKADKINSVYEKQTLKEENSNLANALITDAEKTPLSSFTSEIYESTDLAAVLEDFEVQESATPFTTKIIDHHVITVTAIIDAKSKNTIGYVAMAWSKQSALDSMAAVRNSSLAASAVIILIIAASLIFLLKSMAIKPIRNIKDVMSRLADGHLKTEVPYVKNQDEIGQMAQALLIFKENAGEIVRMKEQEDARNAQLDAEKKSDLLRIADVLDKEVKSAVSDTNTQADSMKNSSAEMRDVIAQLGDQTSTVGKGAERASGSIQAVASATEELSASISEITRQVEQASSIAQDASKEAARTDQTVGGLSEAAQKIGDVINMIQDIAKQTNLLALNATIEAARAGEMGKGFAVVASEVKHLASQTAKATEEISTQIGAIREETDGAVGAIRSISGTIEKINEISESIAGAVQQQSNATQEISASVQDTVQHMSEVSSQVADVIGGTEQVNQHSNTVMENAEQTSTNIGRLETRMGTVLSQLRESANVDRRADDRKDGSWSAQVIDGERALDCVIANVSLGGVLLKNCTGLQEGIVVTLAIDGFGENLSGHVVSVSPQGAHLKFILEEDQREKVRSFFELSKKQAA</sequence>
<accession>A0A545TT46</accession>
<evidence type="ECO:0000256" key="4">
    <source>
        <dbReference type="ARBA" id="ARBA00029447"/>
    </source>
</evidence>
<dbReference type="PRINTS" id="PR00260">
    <property type="entry name" value="CHEMTRNSDUCR"/>
</dbReference>
<proteinExistence type="inferred from homology"/>
<keyword evidence="11" id="KW-1185">Reference proteome</keyword>
<evidence type="ECO:0000313" key="10">
    <source>
        <dbReference type="EMBL" id="TQV80386.1"/>
    </source>
</evidence>
<feature type="domain" description="T-SNARE coiled-coil homology" evidence="8">
    <location>
        <begin position="450"/>
        <end position="502"/>
    </location>
</feature>
<gene>
    <name evidence="10" type="ORF">FKG95_09375</name>
</gene>
<dbReference type="GO" id="GO:0004888">
    <property type="term" value="F:transmembrane signaling receptor activity"/>
    <property type="evidence" value="ECO:0007669"/>
    <property type="project" value="InterPro"/>
</dbReference>
<dbReference type="CDD" id="cd06225">
    <property type="entry name" value="HAMP"/>
    <property type="match status" value="1"/>
</dbReference>
<reference evidence="10 11" key="1">
    <citation type="submission" date="2019-06" db="EMBL/GenBank/DDBJ databases">
        <title>Whole genome sequence for Rhodospirillaceae sp. R148.</title>
        <authorList>
            <person name="Wang G."/>
        </authorList>
    </citation>
    <scope>NUCLEOTIDE SEQUENCE [LARGE SCALE GENOMIC DNA]</scope>
    <source>
        <strain evidence="10 11">R148</strain>
    </source>
</reference>
<dbReference type="Proteomes" id="UP000315252">
    <property type="component" value="Unassembled WGS sequence"/>
</dbReference>
<evidence type="ECO:0000256" key="6">
    <source>
        <dbReference type="SAM" id="Phobius"/>
    </source>
</evidence>
<evidence type="ECO:0000256" key="2">
    <source>
        <dbReference type="ARBA" id="ARBA00022519"/>
    </source>
</evidence>
<dbReference type="Pfam" id="PF00015">
    <property type="entry name" value="MCPsignal"/>
    <property type="match status" value="1"/>
</dbReference>
<dbReference type="Gene3D" id="6.10.340.10">
    <property type="match status" value="1"/>
</dbReference>
<keyword evidence="2" id="KW-1003">Cell membrane</keyword>
<dbReference type="Pfam" id="PF00672">
    <property type="entry name" value="HAMP"/>
    <property type="match status" value="1"/>
</dbReference>
<evidence type="ECO:0000256" key="5">
    <source>
        <dbReference type="PROSITE-ProRule" id="PRU00284"/>
    </source>
</evidence>
<dbReference type="InterPro" id="IPR004089">
    <property type="entry name" value="MCPsignal_dom"/>
</dbReference>
<dbReference type="AlphaFoldDB" id="A0A545TT46"/>
<keyword evidence="3 5" id="KW-0807">Transducer</keyword>
<dbReference type="RefSeq" id="WP_142896099.1">
    <property type="nucleotide sequence ID" value="NZ_ML660054.1"/>
</dbReference>
<dbReference type="InterPro" id="IPR009875">
    <property type="entry name" value="PilZ_domain"/>
</dbReference>
<organism evidence="10 11">
    <name type="scientific">Denitrobaculum tricleocarpae</name>
    <dbReference type="NCBI Taxonomy" id="2591009"/>
    <lineage>
        <taxon>Bacteria</taxon>
        <taxon>Pseudomonadati</taxon>
        <taxon>Pseudomonadota</taxon>
        <taxon>Alphaproteobacteria</taxon>
        <taxon>Rhodospirillales</taxon>
        <taxon>Rhodospirillaceae</taxon>
        <taxon>Denitrobaculum</taxon>
    </lineage>
</organism>
<dbReference type="GO" id="GO:0035438">
    <property type="term" value="F:cyclic-di-GMP binding"/>
    <property type="evidence" value="ECO:0007669"/>
    <property type="project" value="InterPro"/>
</dbReference>
<dbReference type="PROSITE" id="PS50192">
    <property type="entry name" value="T_SNARE"/>
    <property type="match status" value="1"/>
</dbReference>
<dbReference type="InterPro" id="IPR003660">
    <property type="entry name" value="HAMP_dom"/>
</dbReference>
<keyword evidence="6" id="KW-1133">Transmembrane helix</keyword>
<keyword evidence="6" id="KW-0812">Transmembrane</keyword>
<comment type="similarity">
    <text evidence="4">Belongs to the methyl-accepting chemotaxis (MCP) protein family.</text>
</comment>
<dbReference type="SUPFAM" id="SSF58104">
    <property type="entry name" value="Methyl-accepting chemotaxis protein (MCP) signaling domain"/>
    <property type="match status" value="1"/>
</dbReference>
<evidence type="ECO:0000259" key="7">
    <source>
        <dbReference type="PROSITE" id="PS50111"/>
    </source>
</evidence>
<dbReference type="InterPro" id="IPR004090">
    <property type="entry name" value="Chemotax_Me-accpt_rcpt"/>
</dbReference>
<dbReference type="SMART" id="SM00283">
    <property type="entry name" value="MA"/>
    <property type="match status" value="1"/>
</dbReference>
<dbReference type="PROSITE" id="PS50885">
    <property type="entry name" value="HAMP"/>
    <property type="match status" value="1"/>
</dbReference>
<dbReference type="InterPro" id="IPR000727">
    <property type="entry name" value="T_SNARE_dom"/>
</dbReference>